<dbReference type="GO" id="GO:0022857">
    <property type="term" value="F:transmembrane transporter activity"/>
    <property type="evidence" value="ECO:0007669"/>
    <property type="project" value="InterPro"/>
</dbReference>
<dbReference type="InterPro" id="IPR036259">
    <property type="entry name" value="MFS_trans_sf"/>
</dbReference>
<feature type="transmembrane region" description="Helical" evidence="1">
    <location>
        <begin position="236"/>
        <end position="255"/>
    </location>
</feature>
<evidence type="ECO:0000313" key="2">
    <source>
        <dbReference type="EMBL" id="KAK2561940.1"/>
    </source>
</evidence>
<feature type="transmembrane region" description="Helical" evidence="1">
    <location>
        <begin position="65"/>
        <end position="83"/>
    </location>
</feature>
<dbReference type="InterPro" id="IPR050327">
    <property type="entry name" value="Proton-linked_MCT"/>
</dbReference>
<keyword evidence="3" id="KW-1185">Reference proteome</keyword>
<dbReference type="SUPFAM" id="SSF103473">
    <property type="entry name" value="MFS general substrate transporter"/>
    <property type="match status" value="1"/>
</dbReference>
<keyword evidence="1" id="KW-1133">Transmembrane helix</keyword>
<feature type="transmembrane region" description="Helical" evidence="1">
    <location>
        <begin position="184"/>
        <end position="202"/>
    </location>
</feature>
<protein>
    <submittedName>
        <fullName evidence="2">Monocarboxylate transporter 4</fullName>
    </submittedName>
</protein>
<reference evidence="2" key="1">
    <citation type="journal article" date="2023" name="G3 (Bethesda)">
        <title>Whole genome assembly and annotation of the endangered Caribbean coral Acropora cervicornis.</title>
        <authorList>
            <person name="Selwyn J.D."/>
            <person name="Vollmer S.V."/>
        </authorList>
    </citation>
    <scope>NUCLEOTIDE SEQUENCE</scope>
    <source>
        <strain evidence="2">K2</strain>
    </source>
</reference>
<keyword evidence="1" id="KW-0812">Transmembrane</keyword>
<accession>A0AAD9QJA9</accession>
<evidence type="ECO:0000256" key="1">
    <source>
        <dbReference type="SAM" id="Phobius"/>
    </source>
</evidence>
<dbReference type="InterPro" id="IPR011701">
    <property type="entry name" value="MFS"/>
</dbReference>
<keyword evidence="1" id="KW-0472">Membrane</keyword>
<dbReference type="Gene3D" id="1.20.1250.20">
    <property type="entry name" value="MFS general substrate transporter like domains"/>
    <property type="match status" value="1"/>
</dbReference>
<dbReference type="EMBL" id="JARQWQ010000031">
    <property type="protein sequence ID" value="KAK2561940.1"/>
    <property type="molecule type" value="Genomic_DNA"/>
</dbReference>
<dbReference type="Pfam" id="PF07690">
    <property type="entry name" value="MFS_1"/>
    <property type="match status" value="1"/>
</dbReference>
<feature type="transmembrane region" description="Helical" evidence="1">
    <location>
        <begin position="280"/>
        <end position="301"/>
    </location>
</feature>
<proteinExistence type="predicted"/>
<feature type="transmembrane region" description="Helical" evidence="1">
    <location>
        <begin position="24"/>
        <end position="45"/>
    </location>
</feature>
<name>A0AAD9QJA9_ACRCE</name>
<evidence type="ECO:0000313" key="3">
    <source>
        <dbReference type="Proteomes" id="UP001249851"/>
    </source>
</evidence>
<dbReference type="PANTHER" id="PTHR11360">
    <property type="entry name" value="MONOCARBOXYLATE TRANSPORTER"/>
    <property type="match status" value="1"/>
</dbReference>
<dbReference type="Proteomes" id="UP001249851">
    <property type="component" value="Unassembled WGS sequence"/>
</dbReference>
<gene>
    <name evidence="2" type="ORF">P5673_015361</name>
</gene>
<sequence length="435" mass="47900">MREILLCAKHDNSRNRPYRQQDSTWSYLVCAGAAFCQAVNMGRNLSFGVLFPVIIKQFNLNRQESAWIGSLAIALMFFAGPLAARLTEIYSCRFVAILGVLLSAVALLVTSFAENVIIYFFTYSLMGGFGSCCIRISSFLVIAKYFCKRKPLATGIVTASSSLGLFVFAPLTQVFLDNYGLQNTFRIFSGIVLFSGICTVTYDPYVEETDTNDSGSKVKEQAVVVEGKRKFMDCSLWRVPTFTVFALAYAMYFTGKTVPNIHLVKYAQEQGISFARASRLLMYDGLSSCMAGIVTGFVCNVKFINPCFVYQAGAFTSALSFVLFTAAASYSWFALFSVFSGLGKGITIMTSNLILLTCVDNERRATAFGLVNCFLADKLETYAPAFYFAAAALLVCSLLPFLLLCIKVHKPLESEDESNQTLAASGEEILRETVC</sequence>
<feature type="transmembrane region" description="Helical" evidence="1">
    <location>
        <begin position="116"/>
        <end position="140"/>
    </location>
</feature>
<dbReference type="AlphaFoldDB" id="A0AAD9QJA9"/>
<feature type="transmembrane region" description="Helical" evidence="1">
    <location>
        <begin position="385"/>
        <end position="406"/>
    </location>
</feature>
<comment type="caution">
    <text evidence="2">The sequence shown here is derived from an EMBL/GenBank/DDBJ whole genome shotgun (WGS) entry which is preliminary data.</text>
</comment>
<organism evidence="2 3">
    <name type="scientific">Acropora cervicornis</name>
    <name type="common">Staghorn coral</name>
    <dbReference type="NCBI Taxonomy" id="6130"/>
    <lineage>
        <taxon>Eukaryota</taxon>
        <taxon>Metazoa</taxon>
        <taxon>Cnidaria</taxon>
        <taxon>Anthozoa</taxon>
        <taxon>Hexacorallia</taxon>
        <taxon>Scleractinia</taxon>
        <taxon>Astrocoeniina</taxon>
        <taxon>Acroporidae</taxon>
        <taxon>Acropora</taxon>
    </lineage>
</organism>
<dbReference type="PANTHER" id="PTHR11360:SF251">
    <property type="entry name" value="MAJOR FACILITATOR SUPERFAMILY (MFS) PROFILE DOMAIN-CONTAINING PROTEIN"/>
    <property type="match status" value="1"/>
</dbReference>
<feature type="transmembrane region" description="Helical" evidence="1">
    <location>
        <begin position="90"/>
        <end position="110"/>
    </location>
</feature>
<reference evidence="2" key="2">
    <citation type="journal article" date="2023" name="Science">
        <title>Genomic signatures of disease resistance in endangered staghorn corals.</title>
        <authorList>
            <person name="Vollmer S.V."/>
            <person name="Selwyn J.D."/>
            <person name="Despard B.A."/>
            <person name="Roesel C.L."/>
        </authorList>
    </citation>
    <scope>NUCLEOTIDE SEQUENCE</scope>
    <source>
        <strain evidence="2">K2</strain>
    </source>
</reference>
<feature type="transmembrane region" description="Helical" evidence="1">
    <location>
        <begin position="152"/>
        <end position="172"/>
    </location>
</feature>
<feature type="transmembrane region" description="Helical" evidence="1">
    <location>
        <begin position="308"/>
        <end position="333"/>
    </location>
</feature>